<dbReference type="SUPFAM" id="SSF55961">
    <property type="entry name" value="Bet v1-like"/>
    <property type="match status" value="1"/>
</dbReference>
<dbReference type="Pfam" id="PF10604">
    <property type="entry name" value="Polyketide_cyc2"/>
    <property type="match status" value="1"/>
</dbReference>
<evidence type="ECO:0000313" key="2">
    <source>
        <dbReference type="Proteomes" id="UP001327225"/>
    </source>
</evidence>
<organism evidence="1 2">
    <name type="scientific">Nocardioides bizhenqiangii</name>
    <dbReference type="NCBI Taxonomy" id="3095076"/>
    <lineage>
        <taxon>Bacteria</taxon>
        <taxon>Bacillati</taxon>
        <taxon>Actinomycetota</taxon>
        <taxon>Actinomycetes</taxon>
        <taxon>Propionibacteriales</taxon>
        <taxon>Nocardioidaceae</taxon>
        <taxon>Nocardioides</taxon>
    </lineage>
</organism>
<sequence length="156" mass="17708">MDTVYEPLLEDRIEIGAPAARVWDLVGDVRRMPEWSPQVMSTRLRTGYERCELGAEFTSRNHEGELEWITHGKITRYDAERAVAFRIAENWVVWSFLLEAADGATVLTQRRETPEGISDLSLEWTDAFMGGQGAFTESLRTGMRQTLDRIKAAAEA</sequence>
<dbReference type="InterPro" id="IPR019587">
    <property type="entry name" value="Polyketide_cyclase/dehydratase"/>
</dbReference>
<dbReference type="RefSeq" id="WP_322937954.1">
    <property type="nucleotide sequence ID" value="NZ_CP141059.1"/>
</dbReference>
<reference evidence="2" key="1">
    <citation type="submission" date="2023-12" db="EMBL/GenBank/DDBJ databases">
        <title>Novel species in genus Nocardioides.</title>
        <authorList>
            <person name="Zhou H."/>
        </authorList>
    </citation>
    <scope>NUCLEOTIDE SEQUENCE [LARGE SCALE GENOMIC DNA]</scope>
    <source>
        <strain evidence="2">HM61</strain>
    </source>
</reference>
<evidence type="ECO:0000313" key="1">
    <source>
        <dbReference type="EMBL" id="WQQ27494.1"/>
    </source>
</evidence>
<dbReference type="EMBL" id="CP141059">
    <property type="protein sequence ID" value="WQQ27494.1"/>
    <property type="molecule type" value="Genomic_DNA"/>
</dbReference>
<dbReference type="Proteomes" id="UP001327225">
    <property type="component" value="Chromosome"/>
</dbReference>
<name>A0ABZ0ZUJ3_9ACTN</name>
<gene>
    <name evidence="1" type="ORF">SHK19_04505</name>
</gene>
<keyword evidence="2" id="KW-1185">Reference proteome</keyword>
<protein>
    <submittedName>
        <fullName evidence="1">SRPBCC family protein</fullName>
    </submittedName>
</protein>
<dbReference type="InterPro" id="IPR023393">
    <property type="entry name" value="START-like_dom_sf"/>
</dbReference>
<accession>A0ABZ0ZUJ3</accession>
<dbReference type="Gene3D" id="3.30.530.20">
    <property type="match status" value="1"/>
</dbReference>
<dbReference type="CDD" id="cd07812">
    <property type="entry name" value="SRPBCC"/>
    <property type="match status" value="1"/>
</dbReference>
<proteinExistence type="predicted"/>